<comment type="caution">
    <text evidence="1">The sequence shown here is derived from an EMBL/GenBank/DDBJ whole genome shotgun (WGS) entry which is preliminary data.</text>
</comment>
<name>A0ABR0NH99_GOSAR</name>
<evidence type="ECO:0000313" key="1">
    <source>
        <dbReference type="EMBL" id="KAK5793606.1"/>
    </source>
</evidence>
<proteinExistence type="predicted"/>
<evidence type="ECO:0000313" key="2">
    <source>
        <dbReference type="Proteomes" id="UP001358586"/>
    </source>
</evidence>
<evidence type="ECO:0008006" key="3">
    <source>
        <dbReference type="Google" id="ProtNLM"/>
    </source>
</evidence>
<gene>
    <name evidence="1" type="ORF">PVK06_034758</name>
</gene>
<reference evidence="1 2" key="1">
    <citation type="submission" date="2023-03" db="EMBL/GenBank/DDBJ databases">
        <title>WGS of Gossypium arboreum.</title>
        <authorList>
            <person name="Yu D."/>
        </authorList>
    </citation>
    <scope>NUCLEOTIDE SEQUENCE [LARGE SCALE GENOMIC DNA]</scope>
    <source>
        <tissue evidence="1">Leaf</tissue>
    </source>
</reference>
<organism evidence="1 2">
    <name type="scientific">Gossypium arboreum</name>
    <name type="common">Tree cotton</name>
    <name type="synonym">Gossypium nanking</name>
    <dbReference type="NCBI Taxonomy" id="29729"/>
    <lineage>
        <taxon>Eukaryota</taxon>
        <taxon>Viridiplantae</taxon>
        <taxon>Streptophyta</taxon>
        <taxon>Embryophyta</taxon>
        <taxon>Tracheophyta</taxon>
        <taxon>Spermatophyta</taxon>
        <taxon>Magnoliopsida</taxon>
        <taxon>eudicotyledons</taxon>
        <taxon>Gunneridae</taxon>
        <taxon>Pentapetalae</taxon>
        <taxon>rosids</taxon>
        <taxon>malvids</taxon>
        <taxon>Malvales</taxon>
        <taxon>Malvaceae</taxon>
        <taxon>Malvoideae</taxon>
        <taxon>Gossypium</taxon>
    </lineage>
</organism>
<dbReference type="EMBL" id="JARKNE010000010">
    <property type="protein sequence ID" value="KAK5793606.1"/>
    <property type="molecule type" value="Genomic_DNA"/>
</dbReference>
<accession>A0ABR0NH99</accession>
<keyword evidence="2" id="KW-1185">Reference proteome</keyword>
<dbReference type="Proteomes" id="UP001358586">
    <property type="component" value="Chromosome 10"/>
</dbReference>
<sequence length="99" mass="11201">MRESISIAQHPLLLGSKNYAYWKACMRTFNMSSNKATCEAIEEGWTQPIVTIADCTTCPKDRSKYIAKERKTAHGNLQTLNFIFSGVSMEQFKIISTCD</sequence>
<protein>
    <recommendedName>
        <fullName evidence="3">Gag-pol polyprotein</fullName>
    </recommendedName>
</protein>